<proteinExistence type="predicted"/>
<dbReference type="Proteomes" id="UP000077069">
    <property type="component" value="Unassembled WGS sequence"/>
</dbReference>
<gene>
    <name evidence="2" type="ORF">CC84DRAFT_268927</name>
</gene>
<feature type="region of interest" description="Disordered" evidence="1">
    <location>
        <begin position="181"/>
        <end position="318"/>
    </location>
</feature>
<feature type="compositionally biased region" description="Basic and acidic residues" evidence="1">
    <location>
        <begin position="101"/>
        <end position="116"/>
    </location>
</feature>
<accession>A0A177C201</accession>
<keyword evidence="3" id="KW-1185">Reference proteome</keyword>
<feature type="region of interest" description="Disordered" evidence="1">
    <location>
        <begin position="93"/>
        <end position="124"/>
    </location>
</feature>
<feature type="compositionally biased region" description="Low complexity" evidence="1">
    <location>
        <begin position="255"/>
        <end position="265"/>
    </location>
</feature>
<protein>
    <submittedName>
        <fullName evidence="2">Uncharacterized protein</fullName>
    </submittedName>
</protein>
<sequence>MPLPNPWKMPSTPSSPPSLRRKTSLRHRNKARLGFLVLIAVLTVYAFNELRCMHYGCLSRVGFYGAGVDRAGGATLPEDWKYRLGEQLKMNMQAQAQVESHPPHEHNKEDIDKQKEEDEEKENGALIEPLTVTPTIDPGVLHAGDSDRWIDAPPGPVAPEKDVKEQMQADKQTYVDVQGIDAPPARLNKPPAEASEHLAAPSPGVQVSAEDLRVAGKADTGAGKDAAKKEDVPEPPKLDKTKEKVDSVIAQKTVPKASSPASQPAPSSPPASKAEETLEDIKAHAKLQSHSQPHTHDALGTNANTFGSMEMGQLMGGR</sequence>
<feature type="region of interest" description="Disordered" evidence="1">
    <location>
        <begin position="1"/>
        <end position="22"/>
    </location>
</feature>
<evidence type="ECO:0000256" key="1">
    <source>
        <dbReference type="SAM" id="MobiDB-lite"/>
    </source>
</evidence>
<feature type="compositionally biased region" description="Basic and acidic residues" evidence="1">
    <location>
        <begin position="225"/>
        <end position="246"/>
    </location>
</feature>
<reference evidence="2 3" key="1">
    <citation type="submission" date="2016-05" db="EMBL/GenBank/DDBJ databases">
        <title>Comparative analysis of secretome profiles of manganese(II)-oxidizing ascomycete fungi.</title>
        <authorList>
            <consortium name="DOE Joint Genome Institute"/>
            <person name="Zeiner C.A."/>
            <person name="Purvine S.O."/>
            <person name="Zink E.M."/>
            <person name="Wu S."/>
            <person name="Pasa-Tolic L."/>
            <person name="Chaput D.L."/>
            <person name="Haridas S."/>
            <person name="Grigoriev I.V."/>
            <person name="Santelli C.M."/>
            <person name="Hansel C.M."/>
        </authorList>
    </citation>
    <scope>NUCLEOTIDE SEQUENCE [LARGE SCALE GENOMIC DNA]</scope>
    <source>
        <strain evidence="2 3">AP3s5-JAC2a</strain>
    </source>
</reference>
<name>A0A177C201_9PLEO</name>
<organism evidence="2 3">
    <name type="scientific">Paraphaeosphaeria sporulosa</name>
    <dbReference type="NCBI Taxonomy" id="1460663"/>
    <lineage>
        <taxon>Eukaryota</taxon>
        <taxon>Fungi</taxon>
        <taxon>Dikarya</taxon>
        <taxon>Ascomycota</taxon>
        <taxon>Pezizomycotina</taxon>
        <taxon>Dothideomycetes</taxon>
        <taxon>Pleosporomycetidae</taxon>
        <taxon>Pleosporales</taxon>
        <taxon>Massarineae</taxon>
        <taxon>Didymosphaeriaceae</taxon>
        <taxon>Paraphaeosphaeria</taxon>
    </lineage>
</organism>
<dbReference type="AlphaFoldDB" id="A0A177C201"/>
<dbReference type="InParanoid" id="A0A177C201"/>
<dbReference type="RefSeq" id="XP_018031237.1">
    <property type="nucleotide sequence ID" value="XM_018185676.1"/>
</dbReference>
<feature type="compositionally biased region" description="Basic and acidic residues" evidence="1">
    <location>
        <begin position="273"/>
        <end position="283"/>
    </location>
</feature>
<evidence type="ECO:0000313" key="3">
    <source>
        <dbReference type="Proteomes" id="UP000077069"/>
    </source>
</evidence>
<dbReference type="OrthoDB" id="3796523at2759"/>
<dbReference type="GeneID" id="28769162"/>
<evidence type="ECO:0000313" key="2">
    <source>
        <dbReference type="EMBL" id="OAG00872.1"/>
    </source>
</evidence>
<dbReference type="EMBL" id="KV441558">
    <property type="protein sequence ID" value="OAG00872.1"/>
    <property type="molecule type" value="Genomic_DNA"/>
</dbReference>